<organism evidence="1 2">
    <name type="scientific">Enterococcus faecium</name>
    <name type="common">Streptococcus faecium</name>
    <dbReference type="NCBI Taxonomy" id="1352"/>
    <lineage>
        <taxon>Bacteria</taxon>
        <taxon>Bacillati</taxon>
        <taxon>Bacillota</taxon>
        <taxon>Bacilli</taxon>
        <taxon>Lactobacillales</taxon>
        <taxon>Enterococcaceae</taxon>
        <taxon>Enterococcus</taxon>
    </lineage>
</organism>
<evidence type="ECO:0000313" key="1">
    <source>
        <dbReference type="EMBL" id="MDC4248445.1"/>
    </source>
</evidence>
<comment type="caution">
    <text evidence="1">The sequence shown here is derived from an EMBL/GenBank/DDBJ whole genome shotgun (WGS) entry which is preliminary data.</text>
</comment>
<reference evidence="1" key="1">
    <citation type="submission" date="2022-05" db="EMBL/GenBank/DDBJ databases">
        <title>Draft genome sequences of Clostridium perfringens strains isolated from Peru.</title>
        <authorList>
            <person name="Hurtado R."/>
            <person name="Lima L."/>
            <person name="Sousa T."/>
            <person name="Jaiswal A.K."/>
            <person name="Tiwari S."/>
            <person name="Maturrano L."/>
            <person name="Brenig B."/>
            <person name="Azevedo V."/>
        </authorList>
    </citation>
    <scope>NUCLEOTIDE SEQUENCE</scope>
    <source>
        <strain evidence="1">CP4</strain>
    </source>
</reference>
<dbReference type="AlphaFoldDB" id="A0A9X3XWJ5"/>
<sequence>MAGKNKKFIPEVGQEVECFCCKSDRDTPWIYPFIGYVKHIYNKSAMVIIKSTHLKDDHLVIEHSGKTIVPFEEMREYK</sequence>
<proteinExistence type="predicted"/>
<accession>A0A9X3XWJ5</accession>
<evidence type="ECO:0000313" key="2">
    <source>
        <dbReference type="Proteomes" id="UP001141166"/>
    </source>
</evidence>
<dbReference type="Proteomes" id="UP001141166">
    <property type="component" value="Unassembled WGS sequence"/>
</dbReference>
<dbReference type="EMBL" id="JAMWMK010000017">
    <property type="protein sequence ID" value="MDC4248445.1"/>
    <property type="molecule type" value="Genomic_DNA"/>
</dbReference>
<protein>
    <submittedName>
        <fullName evidence="1">Uncharacterized protein</fullName>
    </submittedName>
</protein>
<dbReference type="RefSeq" id="WP_272471435.1">
    <property type="nucleotide sequence ID" value="NZ_JAMWMK010000017.1"/>
</dbReference>
<gene>
    <name evidence="1" type="ORF">M3X98_10370</name>
</gene>
<name>A0A9X3XWJ5_ENTFC</name>